<dbReference type="GO" id="GO:0032259">
    <property type="term" value="P:methylation"/>
    <property type="evidence" value="ECO:0007669"/>
    <property type="project" value="UniProtKB-KW"/>
</dbReference>
<sequence>MHANLFNQNASKKDIFLHNLRSNNGRYKRYIKAPLRYGGGKSLAVGLIVECIPNGVRRIISPFIGGGSVEIACATELGLEVLGFDIFDILVNFYQVLLKDKQALYNHLLSLEPTQETYNIIKQELKAHYKKECVLDPLILARDYYFNFNLSYGPGFLGWMSKIYTDKQRYLNALLKIKGFNAPSLKVECSSFEEVLLAYPNDFFYLDPPYVLENSKMFKGIYPMRNFPIHHNGFKHEVLAHMLKRHKGPFILSYNDCEFVRNAYKDFKILEPSWQYTMGQGEIRMGKNRLGRGDNNHVKQSHELLIIKE</sequence>
<dbReference type="Gene3D" id="3.40.50.150">
    <property type="entry name" value="Vaccinia Virus protein VP39"/>
    <property type="match status" value="2"/>
</dbReference>
<dbReference type="REBASE" id="87593">
    <property type="entry name" value="M.HpyNY40ORF1087P"/>
</dbReference>
<evidence type="ECO:0000313" key="5">
    <source>
        <dbReference type="Proteomes" id="UP000031662"/>
    </source>
</evidence>
<evidence type="ECO:0000256" key="2">
    <source>
        <dbReference type="ARBA" id="ARBA00022679"/>
    </source>
</evidence>
<gene>
    <name evidence="4" type="ORF">NY40_1087</name>
</gene>
<evidence type="ECO:0000256" key="3">
    <source>
        <dbReference type="ARBA" id="ARBA00022691"/>
    </source>
</evidence>
<dbReference type="RefSeq" id="WP_024369543.1">
    <property type="nucleotide sequence ID" value="NZ_AP014523.1"/>
</dbReference>
<evidence type="ECO:0000313" key="4">
    <source>
        <dbReference type="EMBL" id="BAO98094.1"/>
    </source>
</evidence>
<dbReference type="PANTHER" id="PTHR30481">
    <property type="entry name" value="DNA ADENINE METHYLASE"/>
    <property type="match status" value="1"/>
</dbReference>
<keyword evidence="3" id="KW-0949">S-adenosyl-L-methionine</keyword>
<dbReference type="PIRSF" id="PIRSF000398">
    <property type="entry name" value="M_m6A_EcoRV"/>
    <property type="match status" value="1"/>
</dbReference>
<reference evidence="4 5" key="1">
    <citation type="submission" date="2013-11" db="EMBL/GenBank/DDBJ databases">
        <title>Estimation of Helicobacter pylori bacteriophage ecology using H. pylori isolates.</title>
        <authorList>
            <person name="Uchiyama J."/>
            <person name="Takemura-Uchiyama I."/>
            <person name="Ujihara T."/>
            <person name="Matsuzaki S."/>
        </authorList>
    </citation>
    <scope>NUCLEOTIDE SEQUENCE [LARGE SCALE GENOMIC DNA]</scope>
    <source>
        <strain evidence="4 5">NY40</strain>
    </source>
</reference>
<dbReference type="InterPro" id="IPR029063">
    <property type="entry name" value="SAM-dependent_MTases_sf"/>
</dbReference>
<dbReference type="PRINTS" id="PR00505">
    <property type="entry name" value="D12N6MTFRASE"/>
</dbReference>
<dbReference type="GO" id="GO:0006298">
    <property type="term" value="P:mismatch repair"/>
    <property type="evidence" value="ECO:0007669"/>
    <property type="project" value="TreeGrafter"/>
</dbReference>
<keyword evidence="1 4" id="KW-0489">Methyltransferase</keyword>
<dbReference type="GO" id="GO:1904047">
    <property type="term" value="F:S-adenosyl-L-methionine binding"/>
    <property type="evidence" value="ECO:0007669"/>
    <property type="project" value="TreeGrafter"/>
</dbReference>
<evidence type="ECO:0000256" key="1">
    <source>
        <dbReference type="ARBA" id="ARBA00022603"/>
    </source>
</evidence>
<dbReference type="EMBL" id="AP014523">
    <property type="protein sequence ID" value="BAO98094.1"/>
    <property type="molecule type" value="Genomic_DNA"/>
</dbReference>
<dbReference type="Proteomes" id="UP000031662">
    <property type="component" value="Chromosome"/>
</dbReference>
<dbReference type="SUPFAM" id="SSF53335">
    <property type="entry name" value="S-adenosyl-L-methionine-dependent methyltransferases"/>
    <property type="match status" value="1"/>
</dbReference>
<dbReference type="InterPro" id="IPR012263">
    <property type="entry name" value="M_m6A_EcoRV"/>
</dbReference>
<proteinExistence type="predicted"/>
<organism evidence="4 5">
    <name type="scientific">Helicobacter pylori NY40</name>
    <dbReference type="NCBI Taxonomy" id="1426844"/>
    <lineage>
        <taxon>Bacteria</taxon>
        <taxon>Pseudomonadati</taxon>
        <taxon>Campylobacterota</taxon>
        <taxon>Epsilonproteobacteria</taxon>
        <taxon>Campylobacterales</taxon>
        <taxon>Helicobacteraceae</taxon>
        <taxon>Helicobacter</taxon>
    </lineage>
</organism>
<dbReference type="GO" id="GO:0043565">
    <property type="term" value="F:sequence-specific DNA binding"/>
    <property type="evidence" value="ECO:0007669"/>
    <property type="project" value="TreeGrafter"/>
</dbReference>
<name>A0A060PRC3_HELPX</name>
<dbReference type="InterPro" id="IPR012327">
    <property type="entry name" value="MeTrfase_D12"/>
</dbReference>
<dbReference type="GO" id="GO:0009307">
    <property type="term" value="P:DNA restriction-modification system"/>
    <property type="evidence" value="ECO:0007669"/>
    <property type="project" value="InterPro"/>
</dbReference>
<keyword evidence="2 4" id="KW-0808">Transferase</keyword>
<dbReference type="GO" id="GO:0009007">
    <property type="term" value="F:site-specific DNA-methyltransferase (adenine-specific) activity"/>
    <property type="evidence" value="ECO:0007669"/>
    <property type="project" value="UniProtKB-EC"/>
</dbReference>
<accession>A0A060PRC3</accession>
<dbReference type="Pfam" id="PF02086">
    <property type="entry name" value="MethyltransfD12"/>
    <property type="match status" value="1"/>
</dbReference>
<dbReference type="HOGENOM" id="CLU_996664_0_0_7"/>
<protein>
    <submittedName>
        <fullName evidence="4">Type II adenine specific DNA methyltransferase</fullName>
    </submittedName>
</protein>
<dbReference type="AlphaFoldDB" id="A0A060PRC3"/>